<gene>
    <name evidence="3" type="ORF">B0I33_10336</name>
</gene>
<name>A0A2T0LY10_9PSEU</name>
<dbReference type="InterPro" id="IPR049082">
    <property type="entry name" value="T7SS_signal"/>
</dbReference>
<dbReference type="AlphaFoldDB" id="A0A2T0LY10"/>
<proteinExistence type="predicted"/>
<evidence type="ECO:0000313" key="3">
    <source>
        <dbReference type="EMBL" id="PRX49004.1"/>
    </source>
</evidence>
<dbReference type="Proteomes" id="UP000238362">
    <property type="component" value="Unassembled WGS sequence"/>
</dbReference>
<organism evidence="3 4">
    <name type="scientific">Prauserella shujinwangii</name>
    <dbReference type="NCBI Taxonomy" id="1453103"/>
    <lineage>
        <taxon>Bacteria</taxon>
        <taxon>Bacillati</taxon>
        <taxon>Actinomycetota</taxon>
        <taxon>Actinomycetes</taxon>
        <taxon>Pseudonocardiales</taxon>
        <taxon>Pseudonocardiaceae</taxon>
        <taxon>Prauserella</taxon>
    </lineage>
</organism>
<dbReference type="EMBL" id="PVNH01000003">
    <property type="protein sequence ID" value="PRX49004.1"/>
    <property type="molecule type" value="Genomic_DNA"/>
</dbReference>
<sequence>MAELGETTDPRQLVPGDPAAIEENVVAIRGRGRSMDQAGDELRKIDSGAWKGDAGDAFRDKFSYEPARWHKAGDAFTATAAALESYVATLRWAQGEAVEAIRLWQEGEAATQQAMAQHETAVARVAEQNRALAASGDPKQVPEPPFTDPGEAKRQAAREQLGRARQQLSEAGEQASATIRARGDEAPQQSFWDDVSDAIGGVGEFIGDFAEGAWETVSGTAELLWDLSPHHLLTDPAAYGETWKGIGQTIASAVTNPVEFGKQLIGWEHWKNGEPGRALGQIAGGLALGYGAGKAASTIGKMRKGKGTSGVKPNVGDYFKDGATPKASDLEKYAEAQGWTKKQSPNGPPKYVDENGVPRMTLKSGSDRAPGSGHPHVELKDANGQRIDPQGRPVTRRSVRNHTPIQWDW</sequence>
<evidence type="ECO:0000313" key="4">
    <source>
        <dbReference type="Proteomes" id="UP000238362"/>
    </source>
</evidence>
<feature type="domain" description="Putative T7SS secretion signal" evidence="2">
    <location>
        <begin position="3"/>
        <end position="189"/>
    </location>
</feature>
<accession>A0A2T0LY10</accession>
<protein>
    <recommendedName>
        <fullName evidence="2">Putative T7SS secretion signal domain-containing protein</fullName>
    </recommendedName>
</protein>
<evidence type="ECO:0000259" key="2">
    <source>
        <dbReference type="Pfam" id="PF21725"/>
    </source>
</evidence>
<feature type="region of interest" description="Disordered" evidence="1">
    <location>
        <begin position="132"/>
        <end position="188"/>
    </location>
</feature>
<reference evidence="3 4" key="1">
    <citation type="submission" date="2018-03" db="EMBL/GenBank/DDBJ databases">
        <title>Genomic Encyclopedia of Type Strains, Phase III (KMG-III): the genomes of soil and plant-associated and newly described type strains.</title>
        <authorList>
            <person name="Whitman W."/>
        </authorList>
    </citation>
    <scope>NUCLEOTIDE SEQUENCE [LARGE SCALE GENOMIC DNA]</scope>
    <source>
        <strain evidence="3 4">CGMCC 4.7125</strain>
    </source>
</reference>
<evidence type="ECO:0000256" key="1">
    <source>
        <dbReference type="SAM" id="MobiDB-lite"/>
    </source>
</evidence>
<dbReference type="OrthoDB" id="5194739at2"/>
<feature type="compositionally biased region" description="Basic and acidic residues" evidence="1">
    <location>
        <begin position="150"/>
        <end position="162"/>
    </location>
</feature>
<dbReference type="Pfam" id="PF21725">
    <property type="entry name" value="T7SS_signal"/>
    <property type="match status" value="1"/>
</dbReference>
<keyword evidence="4" id="KW-1185">Reference proteome</keyword>
<dbReference type="RefSeq" id="WP_106177736.1">
    <property type="nucleotide sequence ID" value="NZ_PVNH01000003.1"/>
</dbReference>
<feature type="region of interest" description="Disordered" evidence="1">
    <location>
        <begin position="335"/>
        <end position="409"/>
    </location>
</feature>
<comment type="caution">
    <text evidence="3">The sequence shown here is derived from an EMBL/GenBank/DDBJ whole genome shotgun (WGS) entry which is preliminary data.</text>
</comment>